<accession>A0A255ESB6</accession>
<dbReference type="AlphaFoldDB" id="A0A255ESB6"/>
<sequence length="324" mass="36273">MTRGQALALTESPTQLLNATEWWWRHQDEADLHAVILAPRAERTRLQLRSVIEELPDQIRVTWAEVRGPNRAIILPRVLRHLRRSDTLVIGDPFSGIIQFLVGQFPVHHDLVVVDDGTATLRYMEVVASGGELVRWHQRNKPGAVRRTLAARALSRLREADVTLFTALQLDGSGIEPNDYAWVRETYPEPTILPGVDLLGTSLVETGVIDEDKFLIGLAKLVRERDVRRYFPHRKESTAKLARIARLGVEVVHKALPIEIWARRDPVAGTLLTFPSTVVHTLPLVLTGSGVDIEIQQVPDAWYVAGTDESAKDFVRRSAEPGSA</sequence>
<reference evidence="3 4" key="1">
    <citation type="submission" date="2017-07" db="EMBL/GenBank/DDBJ databases">
        <title>Draft whole genome sequences of clinical Proprionibacteriaceae strains.</title>
        <authorList>
            <person name="Bernier A.-M."/>
            <person name="Bernard K."/>
            <person name="Domingo M.-C."/>
        </authorList>
    </citation>
    <scope>NUCLEOTIDE SEQUENCE [LARGE SCALE GENOMIC DNA]</scope>
    <source>
        <strain evidence="2 3">NML 150081</strain>
        <strain evidence="1 4">NML 160184</strain>
    </source>
</reference>
<keyword evidence="3" id="KW-1185">Reference proteome</keyword>
<evidence type="ECO:0000313" key="2">
    <source>
        <dbReference type="EMBL" id="OYN91013.1"/>
    </source>
</evidence>
<protein>
    <submittedName>
        <fullName evidence="2">Uncharacterized protein</fullName>
    </submittedName>
</protein>
<evidence type="ECO:0000313" key="1">
    <source>
        <dbReference type="EMBL" id="OYN86551.1"/>
    </source>
</evidence>
<comment type="caution">
    <text evidence="2">The sequence shown here is derived from an EMBL/GenBank/DDBJ whole genome shotgun (WGS) entry which is preliminary data.</text>
</comment>
<dbReference type="Proteomes" id="UP000216300">
    <property type="component" value="Unassembled WGS sequence"/>
</dbReference>
<accession>A0A255E6H0</accession>
<dbReference type="OrthoDB" id="8477782at2"/>
<evidence type="ECO:0000313" key="3">
    <source>
        <dbReference type="Proteomes" id="UP000216300"/>
    </source>
</evidence>
<name>A0A255ESB6_9ACTN</name>
<gene>
    <name evidence="2" type="ORF">CGZ91_05945</name>
    <name evidence="1" type="ORF">CGZ92_09450</name>
</gene>
<proteinExistence type="predicted"/>
<dbReference type="EMBL" id="NMVJ01000006">
    <property type="protein sequence ID" value="OYN91013.1"/>
    <property type="molecule type" value="Genomic_DNA"/>
</dbReference>
<dbReference type="EMBL" id="NMVI01000018">
    <property type="protein sequence ID" value="OYN86551.1"/>
    <property type="molecule type" value="Genomic_DNA"/>
</dbReference>
<evidence type="ECO:0000313" key="4">
    <source>
        <dbReference type="Proteomes" id="UP000216533"/>
    </source>
</evidence>
<dbReference type="Proteomes" id="UP000216533">
    <property type="component" value="Unassembled WGS sequence"/>
</dbReference>
<dbReference type="RefSeq" id="WP_094451118.1">
    <property type="nucleotide sequence ID" value="NZ_NMVI01000018.1"/>
</dbReference>
<organism evidence="2 3">
    <name type="scientific">Parenemella sanctibonifatiensis</name>
    <dbReference type="NCBI Taxonomy" id="2016505"/>
    <lineage>
        <taxon>Bacteria</taxon>
        <taxon>Bacillati</taxon>
        <taxon>Actinomycetota</taxon>
        <taxon>Actinomycetes</taxon>
        <taxon>Propionibacteriales</taxon>
        <taxon>Propionibacteriaceae</taxon>
        <taxon>Parenemella</taxon>
    </lineage>
</organism>